<dbReference type="InParanoid" id="A0A1D6PPY8"/>
<proteinExistence type="predicted"/>
<organism evidence="7">
    <name type="scientific">Zea mays</name>
    <name type="common">Maize</name>
    <dbReference type="NCBI Taxonomy" id="4577"/>
    <lineage>
        <taxon>Eukaryota</taxon>
        <taxon>Viridiplantae</taxon>
        <taxon>Streptophyta</taxon>
        <taxon>Embryophyta</taxon>
        <taxon>Tracheophyta</taxon>
        <taxon>Spermatophyta</taxon>
        <taxon>Magnoliopsida</taxon>
        <taxon>Liliopsida</taxon>
        <taxon>Poales</taxon>
        <taxon>Poaceae</taxon>
        <taxon>PACMAD clade</taxon>
        <taxon>Panicoideae</taxon>
        <taxon>Andropogonodae</taxon>
        <taxon>Andropogoneae</taxon>
        <taxon>Tripsacinae</taxon>
        <taxon>Zea</taxon>
    </lineage>
</organism>
<evidence type="ECO:0000256" key="5">
    <source>
        <dbReference type="ARBA" id="ARBA00023136"/>
    </source>
</evidence>
<keyword evidence="2" id="KW-0813">Transport</keyword>
<dbReference type="Pfam" id="PF00083">
    <property type="entry name" value="Sugar_tr"/>
    <property type="match status" value="1"/>
</dbReference>
<dbReference type="InterPro" id="IPR036259">
    <property type="entry name" value="MFS_trans_sf"/>
</dbReference>
<dbReference type="STRING" id="4577.A0A1D6PPY8"/>
<evidence type="ECO:0000259" key="6">
    <source>
        <dbReference type="PROSITE" id="PS50850"/>
    </source>
</evidence>
<dbReference type="InterPro" id="IPR050814">
    <property type="entry name" value="Myo-inositol_Transporter"/>
</dbReference>
<evidence type="ECO:0000256" key="2">
    <source>
        <dbReference type="ARBA" id="ARBA00022448"/>
    </source>
</evidence>
<gene>
    <name evidence="7" type="ORF">ZEAMMB73_Zm00001d048773</name>
</gene>
<accession>A0A1D6PPY8</accession>
<dbReference type="PROSITE" id="PS50850">
    <property type="entry name" value="MFS"/>
    <property type="match status" value="1"/>
</dbReference>
<dbReference type="InterPro" id="IPR005828">
    <property type="entry name" value="MFS_sugar_transport-like"/>
</dbReference>
<dbReference type="InterPro" id="IPR020846">
    <property type="entry name" value="MFS_dom"/>
</dbReference>
<keyword evidence="3" id="KW-0812">Transmembrane</keyword>
<dbReference type="PANTHER" id="PTHR48020">
    <property type="entry name" value="PROTON MYO-INOSITOL COTRANSPORTER"/>
    <property type="match status" value="1"/>
</dbReference>
<feature type="domain" description="Major facilitator superfamily (MFS) profile" evidence="6">
    <location>
        <begin position="1"/>
        <end position="178"/>
    </location>
</feature>
<dbReference type="GO" id="GO:0016020">
    <property type="term" value="C:membrane"/>
    <property type="evidence" value="ECO:0007669"/>
    <property type="project" value="UniProtKB-SubCell"/>
</dbReference>
<keyword evidence="5" id="KW-0472">Membrane</keyword>
<comment type="subcellular location">
    <subcellularLocation>
        <location evidence="1">Membrane</location>
        <topology evidence="1">Multi-pass membrane protein</topology>
    </subcellularLocation>
</comment>
<evidence type="ECO:0000256" key="1">
    <source>
        <dbReference type="ARBA" id="ARBA00004141"/>
    </source>
</evidence>
<dbReference type="EMBL" id="CM000780">
    <property type="protein sequence ID" value="AQK48857.1"/>
    <property type="molecule type" value="Genomic_DNA"/>
</dbReference>
<dbReference type="Gene3D" id="1.20.1250.20">
    <property type="entry name" value="MFS general substrate transporter like domains"/>
    <property type="match status" value="1"/>
</dbReference>
<evidence type="ECO:0000256" key="3">
    <source>
        <dbReference type="ARBA" id="ARBA00022692"/>
    </source>
</evidence>
<keyword evidence="4" id="KW-1133">Transmembrane helix</keyword>
<evidence type="ECO:0000256" key="4">
    <source>
        <dbReference type="ARBA" id="ARBA00022989"/>
    </source>
</evidence>
<dbReference type="SUPFAM" id="SSF103473">
    <property type="entry name" value="MFS general substrate transporter"/>
    <property type="match status" value="1"/>
</dbReference>
<name>A0A1D6PPY8_MAIZE</name>
<dbReference type="PANTHER" id="PTHR48020:SF49">
    <property type="entry name" value="SUGAR TRANSPORTER"/>
    <property type="match status" value="1"/>
</dbReference>
<evidence type="ECO:0000313" key="7">
    <source>
        <dbReference type="EMBL" id="AQK48857.1"/>
    </source>
</evidence>
<dbReference type="GO" id="GO:0022857">
    <property type="term" value="F:transmembrane transporter activity"/>
    <property type="evidence" value="ECO:0007669"/>
    <property type="project" value="InterPro"/>
</dbReference>
<dbReference type="OMA" id="LAYWITM"/>
<sequence length="191" mass="19597">MGTTEHHGAADVIAEPLLPSPAVEMEPSSAPPPLPRRNMFAFICATLASMTTILMGYSTAAGIAATLTSLGITLCFGAGETTPAVTAACVASVLAFVTAFSIGLGPLAPTYSAEILPLQLRAQGMSLGIAANRVTCSIISMTFISLANSITMAGCFFLYASTAVAAGVFVYVRLPETKGRSLEDIGVLFAK</sequence>
<protein>
    <submittedName>
        <fullName evidence="7">Polyol transporter 5</fullName>
    </submittedName>
</protein>
<reference evidence="7" key="1">
    <citation type="submission" date="2015-12" db="EMBL/GenBank/DDBJ databases">
        <title>Update maize B73 reference genome by single molecule sequencing technologies.</title>
        <authorList>
            <consortium name="Maize Genome Sequencing Project"/>
            <person name="Ware D."/>
        </authorList>
    </citation>
    <scope>NUCLEOTIDE SEQUENCE</scope>
    <source>
        <tissue evidence="7">Seedling</tissue>
    </source>
</reference>
<dbReference type="AlphaFoldDB" id="A0A1D6PPY8"/>